<accession>A0ABM8IH53</accession>
<proteinExistence type="predicted"/>
<dbReference type="EMBL" id="AP028055">
    <property type="protein sequence ID" value="BEG99371.1"/>
    <property type="molecule type" value="Genomic_DNA"/>
</dbReference>
<gene>
    <name evidence="3" type="ORF">BSYN_16360</name>
</gene>
<feature type="compositionally biased region" description="Basic and acidic residues" evidence="1">
    <location>
        <begin position="878"/>
        <end position="888"/>
    </location>
</feature>
<feature type="signal peptide" evidence="2">
    <location>
        <begin position="1"/>
        <end position="20"/>
    </location>
</feature>
<feature type="chain" id="PRO_5047122011" description="Carboxypeptidase regulatory-like domain-containing protein" evidence="2">
    <location>
        <begin position="21"/>
        <end position="920"/>
    </location>
</feature>
<evidence type="ECO:0000256" key="1">
    <source>
        <dbReference type="SAM" id="MobiDB-lite"/>
    </source>
</evidence>
<feature type="region of interest" description="Disordered" evidence="1">
    <location>
        <begin position="878"/>
        <end position="920"/>
    </location>
</feature>
<evidence type="ECO:0000313" key="3">
    <source>
        <dbReference type="EMBL" id="BEG99371.1"/>
    </source>
</evidence>
<name>A0ABM8IH53_9BACE</name>
<organism evidence="3 4">
    <name type="scientific">Bacteroides sedimenti</name>
    <dbReference type="NCBI Taxonomy" id="2136147"/>
    <lineage>
        <taxon>Bacteria</taxon>
        <taxon>Pseudomonadati</taxon>
        <taxon>Bacteroidota</taxon>
        <taxon>Bacteroidia</taxon>
        <taxon>Bacteroidales</taxon>
        <taxon>Bacteroidaceae</taxon>
        <taxon>Bacteroides</taxon>
    </lineage>
</organism>
<dbReference type="Proteomes" id="UP001496674">
    <property type="component" value="Chromosome"/>
</dbReference>
<sequence length="920" mass="103405">MPIVILVAFFGLFLPKTAKAQQEEVMLTFSNPAVGSVYVGCLYDYKSNAVYLPVNELFSLLEINYLPDGKNFTVSGNFISPDNPYVINFLTMQVQLGKTTRQLKPDDFKIGETEYYLSPRIFEEVFGLKFSVNIDQLFLSLETTHRLPVQERKAREMARSRIEEFGIKPLDYPLGYSRKRSVVNGSMLDYSILGDYSKEDKSLSYTFTGGMELLGGDIQGTFNGYNSNNGIHTLNTSGLRWHYGFRDNKFISGITMGQTITTGLQPLSITGLSLTNDPIEPRQMFETYLIDGTTEPNSEVEIYVNDRLAGFKRADELGYYRFNIPITYGTTRTSLHIYTPSGQLIVTDRQLQVPFTFLPKGVVTYNVQAGKVEGFMADSIQEKWVAHANVAMGVTNWLTASAGTQFRDNPSLSNMKKIYYGSLSARIAKQYLLNVDAAPQNYYRLTGSVMYASNLSLNMIYTRFDGTSEFNFRGATDDINANVYIPFRLLGMETGIRFSGDHLILPNSSQTTILSDFSARLGKVNMRFNYRDNFETSQGTTTFGNALLTTALTYTIARTPGVPVYIRGMYLRAQNMYDIRHNQFQQSEMELSHSAFKTGRFNLILGYSHLTKKVNAQLGFTLDLNKVRSTTTLNSSEGGTWVRQSLNGSIGWDMLNNKTVFSNRQQVGRSAASVLLFVDNNNSGQYDEGDQLLPYQGVKLDRSSIMEVGRDSILRLSQLQSYYKYNLSVNRNAIPDPTLVPLKDKFSFIADPNQYKRIEIPFYRGGTIEGAVLIARNGTTTGQGGLRLNLKAVGKEFETVLRTMSDGGFYTMDLAPGKYTIDVDTVQLGFLNVKQVQKLSFEVKAKAEGDYLEGLNIILIPADSVITTGRRSFIESKPVEKNDAKNDGNLDVVKPTKQKEATEQTEEQNSNLKYRLRKRN</sequence>
<keyword evidence="2" id="KW-0732">Signal</keyword>
<reference evidence="3 4" key="1">
    <citation type="submission" date="2023-04" db="EMBL/GenBank/DDBJ databases">
        <title>Draft genome sequence of acteroides sedimenti strain YN3PY1.</title>
        <authorList>
            <person name="Yoshida N."/>
        </authorList>
    </citation>
    <scope>NUCLEOTIDE SEQUENCE [LARGE SCALE GENOMIC DNA]</scope>
    <source>
        <strain evidence="3 4">YN3PY1</strain>
    </source>
</reference>
<protein>
    <recommendedName>
        <fullName evidence="5">Carboxypeptidase regulatory-like domain-containing protein</fullName>
    </recommendedName>
</protein>
<evidence type="ECO:0000256" key="2">
    <source>
        <dbReference type="SAM" id="SignalP"/>
    </source>
</evidence>
<evidence type="ECO:0000313" key="4">
    <source>
        <dbReference type="Proteomes" id="UP001496674"/>
    </source>
</evidence>
<evidence type="ECO:0008006" key="5">
    <source>
        <dbReference type="Google" id="ProtNLM"/>
    </source>
</evidence>
<keyword evidence="4" id="KW-1185">Reference proteome</keyword>